<dbReference type="EMBL" id="UINC01020240">
    <property type="protein sequence ID" value="SVA85165.1"/>
    <property type="molecule type" value="Genomic_DNA"/>
</dbReference>
<protein>
    <recommendedName>
        <fullName evidence="3">Resuscitation-promoting factor core lysozyme-like domain-containing protein</fullName>
    </recommendedName>
</protein>
<feature type="region of interest" description="Disordered" evidence="2">
    <location>
        <begin position="127"/>
        <end position="146"/>
    </location>
</feature>
<gene>
    <name evidence="4" type="ORF">METZ01_LOCUS138019</name>
</gene>
<evidence type="ECO:0000259" key="3">
    <source>
        <dbReference type="Pfam" id="PF06737"/>
    </source>
</evidence>
<organism evidence="4">
    <name type="scientific">marine metagenome</name>
    <dbReference type="NCBI Taxonomy" id="408172"/>
    <lineage>
        <taxon>unclassified sequences</taxon>
        <taxon>metagenomes</taxon>
        <taxon>ecological metagenomes</taxon>
    </lineage>
</organism>
<feature type="non-terminal residue" evidence="4">
    <location>
        <position position="1"/>
    </location>
</feature>
<dbReference type="Pfam" id="PF06737">
    <property type="entry name" value="Transglycosylas"/>
    <property type="match status" value="1"/>
</dbReference>
<evidence type="ECO:0000313" key="4">
    <source>
        <dbReference type="EMBL" id="SVA85165.1"/>
    </source>
</evidence>
<accession>A0A381Z798</accession>
<dbReference type="InterPro" id="IPR023346">
    <property type="entry name" value="Lysozyme-like_dom_sf"/>
</dbReference>
<dbReference type="GO" id="GO:0016787">
    <property type="term" value="F:hydrolase activity"/>
    <property type="evidence" value="ECO:0007669"/>
    <property type="project" value="UniProtKB-KW"/>
</dbReference>
<sequence length="234" mass="25534">VAVVALATVAALPLFVLENPASTGALTGVADAAGAPAPAVAAVADRSFDMTPLVERAEHWHDARATMAIILRLDSAAAEHEAEAVALAREVADFEYARHQRIAVTIAELRKERERQRLLDEEDARRARAMTTSGPTTTIAATPPIEEGPSDIQWEALRYCEATGNYGAVSPTGKYRGAYQFSVETWDWIADLYYEHLIGLDPAEARAGDQDRMARALYDLRGRGQWPVCGRYLP</sequence>
<dbReference type="AlphaFoldDB" id="A0A381Z798"/>
<dbReference type="CDD" id="cd13925">
    <property type="entry name" value="RPF"/>
    <property type="match status" value="1"/>
</dbReference>
<dbReference type="SUPFAM" id="SSF53955">
    <property type="entry name" value="Lysozyme-like"/>
    <property type="match status" value="1"/>
</dbReference>
<dbReference type="InterPro" id="IPR010618">
    <property type="entry name" value="RPF"/>
</dbReference>
<evidence type="ECO:0000256" key="2">
    <source>
        <dbReference type="SAM" id="MobiDB-lite"/>
    </source>
</evidence>
<keyword evidence="1" id="KW-0378">Hydrolase</keyword>
<evidence type="ECO:0000256" key="1">
    <source>
        <dbReference type="ARBA" id="ARBA00022801"/>
    </source>
</evidence>
<proteinExistence type="predicted"/>
<feature type="domain" description="Resuscitation-promoting factor core lysozyme-like" evidence="3">
    <location>
        <begin position="150"/>
        <end position="229"/>
    </location>
</feature>
<name>A0A381Z798_9ZZZZ</name>
<reference evidence="4" key="1">
    <citation type="submission" date="2018-05" db="EMBL/GenBank/DDBJ databases">
        <authorList>
            <person name="Lanie J.A."/>
            <person name="Ng W.-L."/>
            <person name="Kazmierczak K.M."/>
            <person name="Andrzejewski T.M."/>
            <person name="Davidsen T.M."/>
            <person name="Wayne K.J."/>
            <person name="Tettelin H."/>
            <person name="Glass J.I."/>
            <person name="Rusch D."/>
            <person name="Podicherti R."/>
            <person name="Tsui H.-C.T."/>
            <person name="Winkler M.E."/>
        </authorList>
    </citation>
    <scope>NUCLEOTIDE SEQUENCE</scope>
</reference>
<dbReference type="Gene3D" id="1.10.530.10">
    <property type="match status" value="1"/>
</dbReference>
<feature type="compositionally biased region" description="Low complexity" evidence="2">
    <location>
        <begin position="129"/>
        <end position="144"/>
    </location>
</feature>